<accession>A0A835FI61</accession>
<evidence type="ECO:0000313" key="2">
    <source>
        <dbReference type="EMBL" id="KAF8760562.1"/>
    </source>
</evidence>
<evidence type="ECO:0000256" key="1">
    <source>
        <dbReference type="SAM" id="MobiDB-lite"/>
    </source>
</evidence>
<gene>
    <name evidence="2" type="ORF">HU200_010033</name>
</gene>
<comment type="caution">
    <text evidence="2">The sequence shown here is derived from an EMBL/GenBank/DDBJ whole genome shotgun (WGS) entry which is preliminary data.</text>
</comment>
<feature type="compositionally biased region" description="Basic and acidic residues" evidence="1">
    <location>
        <begin position="233"/>
        <end position="252"/>
    </location>
</feature>
<dbReference type="AlphaFoldDB" id="A0A835FI61"/>
<dbReference type="EMBL" id="JACEFO010000697">
    <property type="protein sequence ID" value="KAF8760562.1"/>
    <property type="molecule type" value="Genomic_DNA"/>
</dbReference>
<organism evidence="2 3">
    <name type="scientific">Digitaria exilis</name>
    <dbReference type="NCBI Taxonomy" id="1010633"/>
    <lineage>
        <taxon>Eukaryota</taxon>
        <taxon>Viridiplantae</taxon>
        <taxon>Streptophyta</taxon>
        <taxon>Embryophyta</taxon>
        <taxon>Tracheophyta</taxon>
        <taxon>Spermatophyta</taxon>
        <taxon>Magnoliopsida</taxon>
        <taxon>Liliopsida</taxon>
        <taxon>Poales</taxon>
        <taxon>Poaceae</taxon>
        <taxon>PACMAD clade</taxon>
        <taxon>Panicoideae</taxon>
        <taxon>Panicodae</taxon>
        <taxon>Paniceae</taxon>
        <taxon>Anthephorinae</taxon>
        <taxon>Digitaria</taxon>
    </lineage>
</organism>
<reference evidence="2" key="1">
    <citation type="submission" date="2020-07" db="EMBL/GenBank/DDBJ databases">
        <title>Genome sequence and genetic diversity analysis of an under-domesticated orphan crop, white fonio (Digitaria exilis).</title>
        <authorList>
            <person name="Bennetzen J.L."/>
            <person name="Chen S."/>
            <person name="Ma X."/>
            <person name="Wang X."/>
            <person name="Yssel A.E.J."/>
            <person name="Chaluvadi S.R."/>
            <person name="Johnson M."/>
            <person name="Gangashetty P."/>
            <person name="Hamidou F."/>
            <person name="Sanogo M.D."/>
            <person name="Zwaenepoel A."/>
            <person name="Wallace J."/>
            <person name="Van De Peer Y."/>
            <person name="Van Deynze A."/>
        </authorList>
    </citation>
    <scope>NUCLEOTIDE SEQUENCE</scope>
    <source>
        <tissue evidence="2">Leaves</tissue>
    </source>
</reference>
<name>A0A835FI61_9POAL</name>
<proteinExistence type="predicted"/>
<keyword evidence="3" id="KW-1185">Reference proteome</keyword>
<evidence type="ECO:0000313" key="3">
    <source>
        <dbReference type="Proteomes" id="UP000636709"/>
    </source>
</evidence>
<protein>
    <submittedName>
        <fullName evidence="2">Uncharacterized protein</fullName>
    </submittedName>
</protein>
<sequence>MWERTLEVLGLDIECCMTNYGASAGERIRDGSKLANLVPIRQKGAADRHNKTEGSDQKARNADLVNQVMEINRGLWEVQYLEWEKTARRGLMQTSEGTPCFGIGQSNASNLLAAMSCGVFAFCLGYCGLANDALKDTNSIPEVPFISNSYNEEYQPPVQRMIEPNLSFATLRQPQGQEAAMLAAAARARRLLALPAASGFLGNSSRGFNVAGQKRLGLYGSQNLFRGFSTTSNDHDPPKSEDDPPKSEDDPPKVIDKYLTAWSLSGVDLDVDNCEILGDLFTMKSDVCFYNRQSSTGKHCFSKFSLEIFRLLATISFKHVVPEKKHFHFDPSNILIKCSGNVVLDVLVPENQLLCEEEMSAKSIYVDTVVGPLASLIFSLHLRWTSGNKTVQDSIYKEICDLIELSMKKRWW</sequence>
<feature type="region of interest" description="Disordered" evidence="1">
    <location>
        <begin position="229"/>
        <end position="252"/>
    </location>
</feature>
<dbReference type="Proteomes" id="UP000636709">
    <property type="component" value="Unassembled WGS sequence"/>
</dbReference>